<dbReference type="OrthoDB" id="414243at2759"/>
<dbReference type="CDD" id="cd03192">
    <property type="entry name" value="GST_C_Sigma_like"/>
    <property type="match status" value="1"/>
</dbReference>
<organism evidence="3 4">
    <name type="scientific">Sparassis crispa</name>
    <dbReference type="NCBI Taxonomy" id="139825"/>
    <lineage>
        <taxon>Eukaryota</taxon>
        <taxon>Fungi</taxon>
        <taxon>Dikarya</taxon>
        <taxon>Basidiomycota</taxon>
        <taxon>Agaricomycotina</taxon>
        <taxon>Agaricomycetes</taxon>
        <taxon>Polyporales</taxon>
        <taxon>Sparassidaceae</taxon>
        <taxon>Sparassis</taxon>
    </lineage>
</organism>
<dbReference type="InterPro" id="IPR036249">
    <property type="entry name" value="Thioredoxin-like_sf"/>
</dbReference>
<sequence length="272" mass="30411">MSPPEKKQKTDSYTLYYWPGIPGRGEYIRLAFEYAGVPYTEKLNGNTLMSTLRNPSKIGHPPHFAPPALELPSGKVISQTTAILNHIAPKLGLAGELGSKLAGEEQLSAEDRERAEEERSTVNQLVLTGMDLCVEAHDVHHPIASSKYYEEQKDAALERSESFRAERMPAFLTHFEKVLSTNPATMDSERTFLVGAKTTTADLVLFHVVDGLLFAFPRRMAVLKKSGKYDDVFALHERVAGEEGIKEYIASGRRKKFSNGLFRHYPELDGEK</sequence>
<dbReference type="InterPro" id="IPR010987">
    <property type="entry name" value="Glutathione-S-Trfase_C-like"/>
</dbReference>
<dbReference type="InterPro" id="IPR036282">
    <property type="entry name" value="Glutathione-S-Trfase_C_sf"/>
</dbReference>
<keyword evidence="4" id="KW-1185">Reference proteome</keyword>
<name>A0A401H2R2_9APHY</name>
<dbReference type="InParanoid" id="A0A401H2R2"/>
<dbReference type="Gene3D" id="1.20.1050.10">
    <property type="match status" value="1"/>
</dbReference>
<comment type="caution">
    <text evidence="3">The sequence shown here is derived from an EMBL/GenBank/DDBJ whole genome shotgun (WGS) entry which is preliminary data.</text>
</comment>
<dbReference type="GO" id="GO:0004364">
    <property type="term" value="F:glutathione transferase activity"/>
    <property type="evidence" value="ECO:0007669"/>
    <property type="project" value="TreeGrafter"/>
</dbReference>
<evidence type="ECO:0000313" key="4">
    <source>
        <dbReference type="Proteomes" id="UP000287166"/>
    </source>
</evidence>
<dbReference type="AlphaFoldDB" id="A0A401H2R2"/>
<proteinExistence type="predicted"/>
<dbReference type="PROSITE" id="PS50404">
    <property type="entry name" value="GST_NTER"/>
    <property type="match status" value="1"/>
</dbReference>
<evidence type="ECO:0000313" key="3">
    <source>
        <dbReference type="EMBL" id="GBE88725.1"/>
    </source>
</evidence>
<accession>A0A401H2R2</accession>
<reference evidence="3 4" key="1">
    <citation type="journal article" date="2018" name="Sci. Rep.">
        <title>Genome sequence of the cauliflower mushroom Sparassis crispa (Hanabiratake) and its association with beneficial usage.</title>
        <authorList>
            <person name="Kiyama R."/>
            <person name="Furutani Y."/>
            <person name="Kawaguchi K."/>
            <person name="Nakanishi T."/>
        </authorList>
    </citation>
    <scope>NUCLEOTIDE SEQUENCE [LARGE SCALE GENOMIC DNA]</scope>
</reference>
<dbReference type="InterPro" id="IPR004046">
    <property type="entry name" value="GST_C"/>
</dbReference>
<evidence type="ECO:0000259" key="1">
    <source>
        <dbReference type="PROSITE" id="PS50404"/>
    </source>
</evidence>
<gene>
    <name evidence="3" type="ORF">SCP_1401300</name>
</gene>
<keyword evidence="3" id="KW-0808">Transferase</keyword>
<dbReference type="InterPro" id="IPR004045">
    <property type="entry name" value="Glutathione_S-Trfase_N"/>
</dbReference>
<dbReference type="GO" id="GO:0006749">
    <property type="term" value="P:glutathione metabolic process"/>
    <property type="evidence" value="ECO:0007669"/>
    <property type="project" value="TreeGrafter"/>
</dbReference>
<feature type="domain" description="GST N-terminal" evidence="1">
    <location>
        <begin position="11"/>
        <end position="95"/>
    </location>
</feature>
<dbReference type="PANTHER" id="PTHR11571:SF263">
    <property type="entry name" value="GLUTATHIONE S-TRANSFERASE"/>
    <property type="match status" value="1"/>
</dbReference>
<dbReference type="PROSITE" id="PS50405">
    <property type="entry name" value="GST_CTER"/>
    <property type="match status" value="1"/>
</dbReference>
<dbReference type="Gene3D" id="3.40.30.10">
    <property type="entry name" value="Glutaredoxin"/>
    <property type="match status" value="1"/>
</dbReference>
<feature type="domain" description="GST C-terminal" evidence="2">
    <location>
        <begin position="115"/>
        <end position="268"/>
    </location>
</feature>
<dbReference type="Proteomes" id="UP000287166">
    <property type="component" value="Unassembled WGS sequence"/>
</dbReference>
<dbReference type="CDD" id="cd03039">
    <property type="entry name" value="GST_N_Sigma_like"/>
    <property type="match status" value="1"/>
</dbReference>
<dbReference type="SUPFAM" id="SSF52833">
    <property type="entry name" value="Thioredoxin-like"/>
    <property type="match status" value="1"/>
</dbReference>
<dbReference type="STRING" id="139825.A0A401H2R2"/>
<dbReference type="Pfam" id="PF14497">
    <property type="entry name" value="GST_C_3"/>
    <property type="match status" value="1"/>
</dbReference>
<protein>
    <submittedName>
        <fullName evidence="3">Glutathione S-transferase-like protein</fullName>
    </submittedName>
</protein>
<dbReference type="InterPro" id="IPR050213">
    <property type="entry name" value="GST_superfamily"/>
</dbReference>
<evidence type="ECO:0000259" key="2">
    <source>
        <dbReference type="PROSITE" id="PS50405"/>
    </source>
</evidence>
<dbReference type="GeneID" id="38785642"/>
<dbReference type="PANTHER" id="PTHR11571">
    <property type="entry name" value="GLUTATHIONE S-TRANSFERASE"/>
    <property type="match status" value="1"/>
</dbReference>
<dbReference type="SUPFAM" id="SSF47616">
    <property type="entry name" value="GST C-terminal domain-like"/>
    <property type="match status" value="1"/>
</dbReference>
<dbReference type="EMBL" id="BFAD01000014">
    <property type="protein sequence ID" value="GBE88725.1"/>
    <property type="molecule type" value="Genomic_DNA"/>
</dbReference>
<dbReference type="RefSeq" id="XP_027619638.1">
    <property type="nucleotide sequence ID" value="XM_027763837.1"/>
</dbReference>